<name>A0A109J817_9BRAD</name>
<dbReference type="GO" id="GO:0032259">
    <property type="term" value="P:methylation"/>
    <property type="evidence" value="ECO:0007669"/>
    <property type="project" value="UniProtKB-KW"/>
</dbReference>
<keyword evidence="1 3" id="KW-0808">Transferase</keyword>
<evidence type="ECO:0000256" key="1">
    <source>
        <dbReference type="ARBA" id="ARBA00022679"/>
    </source>
</evidence>
<dbReference type="InterPro" id="IPR029063">
    <property type="entry name" value="SAM-dependent_MTases_sf"/>
</dbReference>
<dbReference type="InterPro" id="IPR041698">
    <property type="entry name" value="Methyltransf_25"/>
</dbReference>
<evidence type="ECO:0000313" key="4">
    <source>
        <dbReference type="Proteomes" id="UP000057737"/>
    </source>
</evidence>
<evidence type="ECO:0000313" key="3">
    <source>
        <dbReference type="EMBL" id="KWV43968.1"/>
    </source>
</evidence>
<accession>A0A109J817</accession>
<dbReference type="Gene3D" id="3.40.50.150">
    <property type="entry name" value="Vaccinia Virus protein VP39"/>
    <property type="match status" value="1"/>
</dbReference>
<dbReference type="EMBL" id="LNCU01000130">
    <property type="protein sequence ID" value="KWV43968.1"/>
    <property type="molecule type" value="Genomic_DNA"/>
</dbReference>
<dbReference type="Proteomes" id="UP000057737">
    <property type="component" value="Unassembled WGS sequence"/>
</dbReference>
<sequence>MTFADTPGRRCLACSAVQPVAAGEPLWPPGWQCPFCGARVAQGNGIPMFAPGLADTVSGVDPKGFDALAKVEVGHFWFVPRGQLIVGLSDKYFPQARNFLEVGCGTGTVLRAMAGSRSWERLVGSELHPSGLAYARKRLPAGVEFVQMDARDIPAVRLFDLTGAFDVIEHIPDDEAVLRGLRAATRPGGGIIVTVPQHPSLWSPADDFAHHQRRYRRGELEDKLCRSGFEVLFSSSYTALLLPLMAISRLSQRGKAASLEAYEFTPSRLVNCALTAILRAEVGMTLAGWRWPAGGSRVVVARAV</sequence>
<organism evidence="3 4">
    <name type="scientific">Bradyrhizobium macuxiense</name>
    <dbReference type="NCBI Taxonomy" id="1755647"/>
    <lineage>
        <taxon>Bacteria</taxon>
        <taxon>Pseudomonadati</taxon>
        <taxon>Pseudomonadota</taxon>
        <taxon>Alphaproteobacteria</taxon>
        <taxon>Hyphomicrobiales</taxon>
        <taxon>Nitrobacteraceae</taxon>
        <taxon>Bradyrhizobium</taxon>
    </lineage>
</organism>
<dbReference type="GO" id="GO:0008168">
    <property type="term" value="F:methyltransferase activity"/>
    <property type="evidence" value="ECO:0007669"/>
    <property type="project" value="UniProtKB-KW"/>
</dbReference>
<keyword evidence="3" id="KW-0489">Methyltransferase</keyword>
<proteinExistence type="predicted"/>
<gene>
    <name evidence="3" type="ORF">AS156_24640</name>
</gene>
<dbReference type="AlphaFoldDB" id="A0A109J817"/>
<protein>
    <submittedName>
        <fullName evidence="3">Methyltransferase type 12</fullName>
    </submittedName>
</protein>
<evidence type="ECO:0000259" key="2">
    <source>
        <dbReference type="Pfam" id="PF13649"/>
    </source>
</evidence>
<feature type="domain" description="Methyltransferase" evidence="2">
    <location>
        <begin position="100"/>
        <end position="189"/>
    </location>
</feature>
<comment type="caution">
    <text evidence="3">The sequence shown here is derived from an EMBL/GenBank/DDBJ whole genome shotgun (WGS) entry which is preliminary data.</text>
</comment>
<keyword evidence="4" id="KW-1185">Reference proteome</keyword>
<dbReference type="OrthoDB" id="9810247at2"/>
<reference evidence="3 4" key="1">
    <citation type="submission" date="2015-11" db="EMBL/GenBank/DDBJ databases">
        <title>Draft Genome Sequence of the Strain BR 10303 (Bradyrhizobium sp.) isolated from nodules of Centrolobium paraense.</title>
        <authorList>
            <person name="Zelli J.E."/>
            <person name="Simoes-Araujo J.L."/>
            <person name="Barauna A.C."/>
            <person name="Silva K."/>
        </authorList>
    </citation>
    <scope>NUCLEOTIDE SEQUENCE [LARGE SCALE GENOMIC DNA]</scope>
    <source>
        <strain evidence="3 4">BR 10303</strain>
    </source>
</reference>
<dbReference type="CDD" id="cd02440">
    <property type="entry name" value="AdoMet_MTases"/>
    <property type="match status" value="1"/>
</dbReference>
<dbReference type="Pfam" id="PF13649">
    <property type="entry name" value="Methyltransf_25"/>
    <property type="match status" value="1"/>
</dbReference>
<dbReference type="PANTHER" id="PTHR43861">
    <property type="entry name" value="TRANS-ACONITATE 2-METHYLTRANSFERASE-RELATED"/>
    <property type="match status" value="1"/>
</dbReference>
<dbReference type="SUPFAM" id="SSF53335">
    <property type="entry name" value="S-adenosyl-L-methionine-dependent methyltransferases"/>
    <property type="match status" value="1"/>
</dbReference>